<dbReference type="EMBL" id="JARBHB010000004">
    <property type="protein sequence ID" value="KAJ8886700.1"/>
    <property type="molecule type" value="Genomic_DNA"/>
</dbReference>
<name>A0ABQ9HR01_9NEOP</name>
<protein>
    <recommendedName>
        <fullName evidence="2">PiggyBac transposable element-derived protein domain-containing protein</fullName>
    </recommendedName>
</protein>
<feature type="region of interest" description="Disordered" evidence="1">
    <location>
        <begin position="287"/>
        <end position="309"/>
    </location>
</feature>
<dbReference type="PANTHER" id="PTHR46599">
    <property type="entry name" value="PIGGYBAC TRANSPOSABLE ELEMENT-DERIVED PROTEIN 4"/>
    <property type="match status" value="1"/>
</dbReference>
<dbReference type="Pfam" id="PF13843">
    <property type="entry name" value="DDE_Tnp_1_7"/>
    <property type="match status" value="1"/>
</dbReference>
<proteinExistence type="predicted"/>
<keyword evidence="4" id="KW-1185">Reference proteome</keyword>
<accession>A0ABQ9HR01</accession>
<sequence length="350" mass="39719">MKYIIFDVKVTYSENLAMEKFALASECGKTSSRTVLFGINQQTIQVPFHTVYSKQARQIFYMKFWLAVDVDTKYLLNGFPYLGKDEQRPSDVPLAEHVVLRLMDQFLNKRRNKLNVKKTSLVRTMNLSRREVSKSAMCVRQALHNTTVFRNNDITLTVYQGKVNKNVIVMSTPHGNNEKKTPETFSYYNNTMYGVDILDQMARLYSMKSGSRRWPLHVFFNIPQSTKWCRHDLSLASTRNSKRNIAHVLGLGTNIYMRKRGRLRRGGNSGEAYGSLVAALSMAGSSGDDLVSQSSGRAPGGDRQDGAQNRHRSELIYPCSDIALNPPECVVLKQWLGWPRSLCALLQCAV</sequence>
<gene>
    <name evidence="3" type="ORF">PR048_012912</name>
</gene>
<evidence type="ECO:0000256" key="1">
    <source>
        <dbReference type="SAM" id="MobiDB-lite"/>
    </source>
</evidence>
<evidence type="ECO:0000259" key="2">
    <source>
        <dbReference type="Pfam" id="PF13843"/>
    </source>
</evidence>
<dbReference type="PANTHER" id="PTHR46599:SF6">
    <property type="entry name" value="DUAL SPECIFICITY PHOSPHATASE 26"/>
    <property type="match status" value="1"/>
</dbReference>
<comment type="caution">
    <text evidence="3">The sequence shown here is derived from an EMBL/GenBank/DDBJ whole genome shotgun (WGS) entry which is preliminary data.</text>
</comment>
<dbReference type="Proteomes" id="UP001159363">
    <property type="component" value="Chromosome X"/>
</dbReference>
<evidence type="ECO:0000313" key="3">
    <source>
        <dbReference type="EMBL" id="KAJ8886700.1"/>
    </source>
</evidence>
<dbReference type="InterPro" id="IPR029526">
    <property type="entry name" value="PGBD"/>
</dbReference>
<evidence type="ECO:0000313" key="4">
    <source>
        <dbReference type="Proteomes" id="UP001159363"/>
    </source>
</evidence>
<reference evidence="3 4" key="1">
    <citation type="submission" date="2023-02" db="EMBL/GenBank/DDBJ databases">
        <title>LHISI_Scaffold_Assembly.</title>
        <authorList>
            <person name="Stuart O.P."/>
            <person name="Cleave R."/>
            <person name="Magrath M.J.L."/>
            <person name="Mikheyev A.S."/>
        </authorList>
    </citation>
    <scope>NUCLEOTIDE SEQUENCE [LARGE SCALE GENOMIC DNA]</scope>
    <source>
        <strain evidence="3">Daus_M_001</strain>
        <tissue evidence="3">Leg muscle</tissue>
    </source>
</reference>
<organism evidence="3 4">
    <name type="scientific">Dryococelus australis</name>
    <dbReference type="NCBI Taxonomy" id="614101"/>
    <lineage>
        <taxon>Eukaryota</taxon>
        <taxon>Metazoa</taxon>
        <taxon>Ecdysozoa</taxon>
        <taxon>Arthropoda</taxon>
        <taxon>Hexapoda</taxon>
        <taxon>Insecta</taxon>
        <taxon>Pterygota</taxon>
        <taxon>Neoptera</taxon>
        <taxon>Polyneoptera</taxon>
        <taxon>Phasmatodea</taxon>
        <taxon>Verophasmatodea</taxon>
        <taxon>Anareolatae</taxon>
        <taxon>Phasmatidae</taxon>
        <taxon>Eurycanthinae</taxon>
        <taxon>Dryococelus</taxon>
    </lineage>
</organism>
<feature type="domain" description="PiggyBac transposable element-derived protein" evidence="2">
    <location>
        <begin position="51"/>
        <end position="222"/>
    </location>
</feature>